<dbReference type="STRING" id="619304.SAMN05421760_1011031"/>
<dbReference type="Proteomes" id="UP000185999">
    <property type="component" value="Unassembled WGS sequence"/>
</dbReference>
<accession>A0A1N7JEF6</accession>
<dbReference type="AlphaFoldDB" id="A0A1N7JEF6"/>
<feature type="domain" description="Glycosyl transferase family 1" evidence="1">
    <location>
        <begin position="226"/>
        <end position="344"/>
    </location>
</feature>
<evidence type="ECO:0000259" key="1">
    <source>
        <dbReference type="Pfam" id="PF00534"/>
    </source>
</evidence>
<keyword evidence="3" id="KW-1185">Reference proteome</keyword>
<organism evidence="2 3">
    <name type="scientific">Neptunomonas antarctica</name>
    <dbReference type="NCBI Taxonomy" id="619304"/>
    <lineage>
        <taxon>Bacteria</taxon>
        <taxon>Pseudomonadati</taxon>
        <taxon>Pseudomonadota</taxon>
        <taxon>Gammaproteobacteria</taxon>
        <taxon>Oceanospirillales</taxon>
        <taxon>Oceanospirillaceae</taxon>
        <taxon>Neptunomonas</taxon>
    </lineage>
</organism>
<proteinExistence type="predicted"/>
<gene>
    <name evidence="2" type="ORF">SAMN05421760_1011031</name>
</gene>
<dbReference type="SUPFAM" id="SSF53756">
    <property type="entry name" value="UDP-Glycosyltransferase/glycogen phosphorylase"/>
    <property type="match status" value="1"/>
</dbReference>
<dbReference type="GO" id="GO:0016757">
    <property type="term" value="F:glycosyltransferase activity"/>
    <property type="evidence" value="ECO:0007669"/>
    <property type="project" value="InterPro"/>
</dbReference>
<evidence type="ECO:0000313" key="3">
    <source>
        <dbReference type="Proteomes" id="UP000185999"/>
    </source>
</evidence>
<dbReference type="Pfam" id="PF00534">
    <property type="entry name" value="Glycos_transf_1"/>
    <property type="match status" value="1"/>
</dbReference>
<dbReference type="RefSeq" id="WP_054343154.1">
    <property type="nucleotide sequence ID" value="NZ_FTOE01000001.1"/>
</dbReference>
<dbReference type="OrthoDB" id="9769600at2"/>
<evidence type="ECO:0000313" key="2">
    <source>
        <dbReference type="EMBL" id="SIS47735.1"/>
    </source>
</evidence>
<protein>
    <submittedName>
        <fullName evidence="2">Glycosyltransferase involved in cell wall bisynthesis</fullName>
    </submittedName>
</protein>
<dbReference type="PANTHER" id="PTHR12526">
    <property type="entry name" value="GLYCOSYLTRANSFERASE"/>
    <property type="match status" value="1"/>
</dbReference>
<dbReference type="EMBL" id="FTOE01000001">
    <property type="protein sequence ID" value="SIS47735.1"/>
    <property type="molecule type" value="Genomic_DNA"/>
</dbReference>
<dbReference type="GO" id="GO:1901135">
    <property type="term" value="P:carbohydrate derivative metabolic process"/>
    <property type="evidence" value="ECO:0007669"/>
    <property type="project" value="UniProtKB-ARBA"/>
</dbReference>
<dbReference type="Gene3D" id="3.40.50.2000">
    <property type="entry name" value="Glycogen Phosphorylase B"/>
    <property type="match status" value="1"/>
</dbReference>
<keyword evidence="2" id="KW-0808">Transferase</keyword>
<name>A0A1N7JEF6_9GAMM</name>
<reference evidence="3" key="1">
    <citation type="submission" date="2017-01" db="EMBL/GenBank/DDBJ databases">
        <authorList>
            <person name="Varghese N."/>
            <person name="Submissions S."/>
        </authorList>
    </citation>
    <scope>NUCLEOTIDE SEQUENCE [LARGE SCALE GENOMIC DNA]</scope>
    <source>
        <strain evidence="3">DSM 22306</strain>
    </source>
</reference>
<dbReference type="InterPro" id="IPR001296">
    <property type="entry name" value="Glyco_trans_1"/>
</dbReference>
<sequence>MTKKIPIIAFAPHPWDEPQWMNRQHLLSRLGERGWPIVYNTGALSLWQRNTEKWKTAPYLSQYQQQDNVSVHIAGKAFPTWPKSELISNFSRQTYTKSIKKYLDVSANSSITLLFHPEFYPYANYLKSKFLALHVYDSYSGMPNWDQSMEIMLSNTVKRADLITASTASMAESLPLNGVGKTKILHNGVDPTPFLLANRMPCPEDLKDIPHPRIANLGTVNLKMDMKLIAELANKNPNWSWVFVGRLEEAELNTDNEARDGLAKCKKLSNVYFLGEKSRHAIPAYAQHINISTICYRIRPDDWVIAGYPLKLNEYLAVGKPVVASPQTAICEYFSDVVAIAKNESEWQLALEHALNTGGVGTPDQRIATALSNSWEKRVDAYEEWLLEMIS</sequence>